<gene>
    <name evidence="2" type="ORF">BDK88_1663</name>
</gene>
<reference evidence="2 3" key="1">
    <citation type="submission" date="2019-02" db="EMBL/GenBank/DDBJ databases">
        <title>Genomic Encyclopedia of Archaeal and Bacterial Type Strains, Phase II (KMG-II): from individual species to whole genera.</title>
        <authorList>
            <person name="Goeker M."/>
        </authorList>
    </citation>
    <scope>NUCLEOTIDE SEQUENCE [LARGE SCALE GENOMIC DNA]</scope>
    <source>
        <strain evidence="2 3">DSM 18328</strain>
    </source>
</reference>
<dbReference type="Proteomes" id="UP000291097">
    <property type="component" value="Unassembled WGS sequence"/>
</dbReference>
<organism evidence="2 3">
    <name type="scientific">Natrinema hispanicum</name>
    <dbReference type="NCBI Taxonomy" id="392421"/>
    <lineage>
        <taxon>Archaea</taxon>
        <taxon>Methanobacteriati</taxon>
        <taxon>Methanobacteriota</taxon>
        <taxon>Stenosarchaea group</taxon>
        <taxon>Halobacteria</taxon>
        <taxon>Halobacteriales</taxon>
        <taxon>Natrialbaceae</taxon>
        <taxon>Natrinema</taxon>
    </lineage>
</organism>
<feature type="domain" description="DUF8112" evidence="1">
    <location>
        <begin position="13"/>
        <end position="117"/>
    </location>
</feature>
<protein>
    <recommendedName>
        <fullName evidence="1">DUF8112 domain-containing protein</fullName>
    </recommendedName>
</protein>
<evidence type="ECO:0000313" key="3">
    <source>
        <dbReference type="Proteomes" id="UP000291097"/>
    </source>
</evidence>
<name>A0A482Y9W7_9EURY</name>
<proteinExistence type="predicted"/>
<accession>A0A482Y9W7</accession>
<sequence>MEESNPINQETVGAQLTEEISQIECVSLGEGAATCLVCGSFLREGETVVAYVFRPAGEVVFQIGHVLCGADRDEYSSVFTLGVRELLVEGRVGWCSDGATQSSWPVLLAPEVLGVSAAATKSIRWCATADGQVKPDVLNAEHEVGR</sequence>
<evidence type="ECO:0000259" key="1">
    <source>
        <dbReference type="Pfam" id="PF26417"/>
    </source>
</evidence>
<evidence type="ECO:0000313" key="2">
    <source>
        <dbReference type="EMBL" id="RZV10495.1"/>
    </source>
</evidence>
<dbReference type="EMBL" id="SHMP01000004">
    <property type="protein sequence ID" value="RZV10495.1"/>
    <property type="molecule type" value="Genomic_DNA"/>
</dbReference>
<dbReference type="AlphaFoldDB" id="A0A482Y9W7"/>
<dbReference type="InterPro" id="IPR058425">
    <property type="entry name" value="DUF8112"/>
</dbReference>
<comment type="caution">
    <text evidence="2">The sequence shown here is derived from an EMBL/GenBank/DDBJ whole genome shotgun (WGS) entry which is preliminary data.</text>
</comment>
<dbReference type="Pfam" id="PF26417">
    <property type="entry name" value="DUF8112"/>
    <property type="match status" value="1"/>
</dbReference>